<dbReference type="EMBL" id="FNAD01000001">
    <property type="protein sequence ID" value="SDC96074.1"/>
    <property type="molecule type" value="Genomic_DNA"/>
</dbReference>
<dbReference type="InterPro" id="IPR027470">
    <property type="entry name" value="Cation_efflux_CTD"/>
</dbReference>
<keyword evidence="4" id="KW-1185">Reference proteome</keyword>
<evidence type="ECO:0000313" key="4">
    <source>
        <dbReference type="Proteomes" id="UP000198949"/>
    </source>
</evidence>
<evidence type="ECO:0000259" key="2">
    <source>
        <dbReference type="Pfam" id="PF16916"/>
    </source>
</evidence>
<feature type="compositionally biased region" description="Basic and acidic residues" evidence="1">
    <location>
        <begin position="35"/>
        <end position="53"/>
    </location>
</feature>
<gene>
    <name evidence="3" type="ORF">SAMN05216270_101126</name>
</gene>
<dbReference type="Pfam" id="PF16916">
    <property type="entry name" value="ZT_dimer"/>
    <property type="match status" value="1"/>
</dbReference>
<dbReference type="AlphaFoldDB" id="A0A1G6QVV0"/>
<evidence type="ECO:0000256" key="1">
    <source>
        <dbReference type="SAM" id="MobiDB-lite"/>
    </source>
</evidence>
<dbReference type="STRING" id="58114.SAMN05216270_101126"/>
<accession>A0A1G6QVV0</accession>
<reference evidence="4" key="1">
    <citation type="submission" date="2016-10" db="EMBL/GenBank/DDBJ databases">
        <authorList>
            <person name="Varghese N."/>
            <person name="Submissions S."/>
        </authorList>
    </citation>
    <scope>NUCLEOTIDE SEQUENCE [LARGE SCALE GENOMIC DNA]</scope>
    <source>
        <strain evidence="4">CGMCC 4.3516</strain>
    </source>
</reference>
<sequence length="53" mass="5756">MTVDATPSVSEAHAIVAQVEYRLISEVSSLARATVHTDPHGSRDAHDLIAHHR</sequence>
<dbReference type="SUPFAM" id="SSF160240">
    <property type="entry name" value="Cation efflux protein cytoplasmic domain-like"/>
    <property type="match status" value="1"/>
</dbReference>
<dbReference type="Proteomes" id="UP000198949">
    <property type="component" value="Unassembled WGS sequence"/>
</dbReference>
<proteinExistence type="predicted"/>
<feature type="domain" description="Cation efflux protein cytoplasmic" evidence="2">
    <location>
        <begin position="2"/>
        <end position="40"/>
    </location>
</feature>
<feature type="region of interest" description="Disordered" evidence="1">
    <location>
        <begin position="33"/>
        <end position="53"/>
    </location>
</feature>
<dbReference type="Gene3D" id="3.30.70.1350">
    <property type="entry name" value="Cation efflux protein, cytoplasmic domain"/>
    <property type="match status" value="1"/>
</dbReference>
<dbReference type="InterPro" id="IPR036837">
    <property type="entry name" value="Cation_efflux_CTD_sf"/>
</dbReference>
<protein>
    <submittedName>
        <fullName evidence="3">Dimerisation domain of Zinc Transporter</fullName>
    </submittedName>
</protein>
<name>A0A1G6QVV0_9ACTN</name>
<evidence type="ECO:0000313" key="3">
    <source>
        <dbReference type="EMBL" id="SDC96074.1"/>
    </source>
</evidence>
<organism evidence="3 4">
    <name type="scientific">Glycomyces harbinensis</name>
    <dbReference type="NCBI Taxonomy" id="58114"/>
    <lineage>
        <taxon>Bacteria</taxon>
        <taxon>Bacillati</taxon>
        <taxon>Actinomycetota</taxon>
        <taxon>Actinomycetes</taxon>
        <taxon>Glycomycetales</taxon>
        <taxon>Glycomycetaceae</taxon>
        <taxon>Glycomyces</taxon>
    </lineage>
</organism>